<gene>
    <name evidence="2" type="ORF">CYMTET_2624</name>
</gene>
<proteinExistence type="predicted"/>
<name>A0AAE0LM49_9CHLO</name>
<evidence type="ECO:0000313" key="2">
    <source>
        <dbReference type="EMBL" id="KAK3289910.1"/>
    </source>
</evidence>
<feature type="compositionally biased region" description="Polar residues" evidence="1">
    <location>
        <begin position="156"/>
        <end position="165"/>
    </location>
</feature>
<organism evidence="2 3">
    <name type="scientific">Cymbomonas tetramitiformis</name>
    <dbReference type="NCBI Taxonomy" id="36881"/>
    <lineage>
        <taxon>Eukaryota</taxon>
        <taxon>Viridiplantae</taxon>
        <taxon>Chlorophyta</taxon>
        <taxon>Pyramimonadophyceae</taxon>
        <taxon>Pyramimonadales</taxon>
        <taxon>Pyramimonadaceae</taxon>
        <taxon>Cymbomonas</taxon>
    </lineage>
</organism>
<dbReference type="EMBL" id="LGRX02000009">
    <property type="protein sequence ID" value="KAK3289910.1"/>
    <property type="molecule type" value="Genomic_DNA"/>
</dbReference>
<keyword evidence="3" id="KW-1185">Reference proteome</keyword>
<evidence type="ECO:0000256" key="1">
    <source>
        <dbReference type="SAM" id="MobiDB-lite"/>
    </source>
</evidence>
<protein>
    <submittedName>
        <fullName evidence="2">Uncharacterized protein</fullName>
    </submittedName>
</protein>
<comment type="caution">
    <text evidence="2">The sequence shown here is derived from an EMBL/GenBank/DDBJ whole genome shotgun (WGS) entry which is preliminary data.</text>
</comment>
<feature type="region of interest" description="Disordered" evidence="1">
    <location>
        <begin position="144"/>
        <end position="165"/>
    </location>
</feature>
<sequence length="165" mass="19039">METLKKLQPLAKTNDWCIRFDLEDGYHIVGIDPAFQEYMQFEMRGRIIPGVVAMLFHFTSRSLELMRWMRCLWILLDLNDIELFTGEQLYSSLNVAHFHHELSKHDATLRTANCDNCFPKHGATLWTANCNDCFPKHGAADCTTNRDDRSPKHSATDCNTESATR</sequence>
<dbReference type="Proteomes" id="UP001190700">
    <property type="component" value="Unassembled WGS sequence"/>
</dbReference>
<reference evidence="2 3" key="1">
    <citation type="journal article" date="2015" name="Genome Biol. Evol.">
        <title>Comparative Genomics of a Bacterivorous Green Alga Reveals Evolutionary Causalities and Consequences of Phago-Mixotrophic Mode of Nutrition.</title>
        <authorList>
            <person name="Burns J.A."/>
            <person name="Paasch A."/>
            <person name="Narechania A."/>
            <person name="Kim E."/>
        </authorList>
    </citation>
    <scope>NUCLEOTIDE SEQUENCE [LARGE SCALE GENOMIC DNA]</scope>
    <source>
        <strain evidence="2 3">PLY_AMNH</strain>
    </source>
</reference>
<dbReference type="AlphaFoldDB" id="A0AAE0LM49"/>
<accession>A0AAE0LM49</accession>
<evidence type="ECO:0000313" key="3">
    <source>
        <dbReference type="Proteomes" id="UP001190700"/>
    </source>
</evidence>
<feature type="compositionally biased region" description="Basic and acidic residues" evidence="1">
    <location>
        <begin position="144"/>
        <end position="155"/>
    </location>
</feature>